<organism evidence="4 5">
    <name type="scientific">Colletotrichum chrysophilum</name>
    <dbReference type="NCBI Taxonomy" id="1836956"/>
    <lineage>
        <taxon>Eukaryota</taxon>
        <taxon>Fungi</taxon>
        <taxon>Dikarya</taxon>
        <taxon>Ascomycota</taxon>
        <taxon>Pezizomycotina</taxon>
        <taxon>Sordariomycetes</taxon>
        <taxon>Hypocreomycetidae</taxon>
        <taxon>Glomerellales</taxon>
        <taxon>Glomerellaceae</taxon>
        <taxon>Colletotrichum</taxon>
        <taxon>Colletotrichum gloeosporioides species complex</taxon>
    </lineage>
</organism>
<dbReference type="SUPFAM" id="SSF53448">
    <property type="entry name" value="Nucleotide-diphospho-sugar transferases"/>
    <property type="match status" value="1"/>
</dbReference>
<dbReference type="InterPro" id="IPR029044">
    <property type="entry name" value="Nucleotide-diphossugar_trans"/>
</dbReference>
<comment type="similarity">
    <text evidence="1">Belongs to the glycosyltransferase 34 family.</text>
</comment>
<keyword evidence="5" id="KW-1185">Reference proteome</keyword>
<dbReference type="GO" id="GO:0006487">
    <property type="term" value="P:protein N-linked glycosylation"/>
    <property type="evidence" value="ECO:0007669"/>
    <property type="project" value="TreeGrafter"/>
</dbReference>
<evidence type="ECO:0000256" key="1">
    <source>
        <dbReference type="ARBA" id="ARBA00005664"/>
    </source>
</evidence>
<dbReference type="InterPro" id="IPR008630">
    <property type="entry name" value="Glyco_trans_34"/>
</dbReference>
<dbReference type="PANTHER" id="PTHR31306">
    <property type="entry name" value="ALPHA-1,6-MANNOSYLTRANSFERASE MNN11-RELATED"/>
    <property type="match status" value="1"/>
</dbReference>
<evidence type="ECO:0000256" key="2">
    <source>
        <dbReference type="ARBA" id="ARBA00022676"/>
    </source>
</evidence>
<dbReference type="GO" id="GO:0016757">
    <property type="term" value="F:glycosyltransferase activity"/>
    <property type="evidence" value="ECO:0007669"/>
    <property type="project" value="UniProtKB-KW"/>
</dbReference>
<proteinExistence type="inferred from homology"/>
<name>A0AAD9ANY3_9PEZI</name>
<dbReference type="PANTHER" id="PTHR31306:SF8">
    <property type="entry name" value="GLYCOSYLTRANSFERASE FAMILY 34 PROTEIN"/>
    <property type="match status" value="1"/>
</dbReference>
<dbReference type="GO" id="GO:0000139">
    <property type="term" value="C:Golgi membrane"/>
    <property type="evidence" value="ECO:0007669"/>
    <property type="project" value="TreeGrafter"/>
</dbReference>
<gene>
    <name evidence="4" type="ORF">CCHR01_06511</name>
</gene>
<dbReference type="Gene3D" id="3.90.550.10">
    <property type="entry name" value="Spore Coat Polysaccharide Biosynthesis Protein SpsA, Chain A"/>
    <property type="match status" value="1"/>
</dbReference>
<dbReference type="EMBL" id="JAQOWY010000109">
    <property type="protein sequence ID" value="KAK1850854.1"/>
    <property type="molecule type" value="Genomic_DNA"/>
</dbReference>
<dbReference type="AlphaFoldDB" id="A0AAD9ANY3"/>
<evidence type="ECO:0000256" key="3">
    <source>
        <dbReference type="ARBA" id="ARBA00022679"/>
    </source>
</evidence>
<comment type="caution">
    <text evidence="4">The sequence shown here is derived from an EMBL/GenBank/DDBJ whole genome shotgun (WGS) entry which is preliminary data.</text>
</comment>
<protein>
    <submittedName>
        <fullName evidence="4">Galactosyl transferase gma12 mnn10 family protein</fullName>
    </submittedName>
</protein>
<dbReference type="Proteomes" id="UP001243330">
    <property type="component" value="Unassembled WGS sequence"/>
</dbReference>
<reference evidence="4" key="1">
    <citation type="submission" date="2023-01" db="EMBL/GenBank/DDBJ databases">
        <title>Colletotrichum chrysophilum M932 genome sequence.</title>
        <authorList>
            <person name="Baroncelli R."/>
        </authorList>
    </citation>
    <scope>NUCLEOTIDE SEQUENCE</scope>
    <source>
        <strain evidence="4">M932</strain>
    </source>
</reference>
<accession>A0AAD9ANY3</accession>
<evidence type="ECO:0000313" key="5">
    <source>
        <dbReference type="Proteomes" id="UP001243330"/>
    </source>
</evidence>
<keyword evidence="2" id="KW-0328">Glycosyltransferase</keyword>
<dbReference type="FunFam" id="3.90.550.10:FF:000237">
    <property type="entry name" value="WGS project CABT00000000 data, contig 2.1"/>
    <property type="match status" value="1"/>
</dbReference>
<keyword evidence="3 4" id="KW-0808">Transferase</keyword>
<sequence length="331" mass="38438">MYYPYLARLPRRRTEPSHSHLHCHGGDDCFPFIHGSLSEDVSRSIQYCKNNSAEMNRENPRIATVTAQFGEPQHHYQRALRTHLVHSIIHGTDVHVLCENIVDDLWNKPAFILSILLDELAKPKEERLEWLMWVDRDTIVLDNCRSPASFLPPAPGWAANGPDPAYITKRDKFPKGNIHLLATTDWNGLNNGVFLLRVNRWSVDLFDSILSYRHYKPDVELKFTEQSAMELLLQEEKFRHNVTWVPQWWFNAYPGPQRDFTADEQVKLEAYHARPGDFLVHFAGVGNREEAMTPWLRVAELRTSGWAAGPTQRKLDYEVADFWRKRAVKSP</sequence>
<evidence type="ECO:0000313" key="4">
    <source>
        <dbReference type="EMBL" id="KAK1850854.1"/>
    </source>
</evidence>
<dbReference type="Pfam" id="PF05637">
    <property type="entry name" value="Glyco_transf_34"/>
    <property type="match status" value="1"/>
</dbReference>